<dbReference type="InterPro" id="IPR050921">
    <property type="entry name" value="T4SS_GSP_E_ATPase"/>
</dbReference>
<dbReference type="NCBIfam" id="TIGR01420">
    <property type="entry name" value="pilT_fam"/>
    <property type="match status" value="1"/>
</dbReference>
<dbReference type="CDD" id="cd01131">
    <property type="entry name" value="PilT"/>
    <property type="match status" value="1"/>
</dbReference>
<dbReference type="SUPFAM" id="SSF52540">
    <property type="entry name" value="P-loop containing nucleoside triphosphate hydrolases"/>
    <property type="match status" value="1"/>
</dbReference>
<organism evidence="3 4">
    <name type="scientific">Geothermobacter hydrogeniphilus</name>
    <dbReference type="NCBI Taxonomy" id="1969733"/>
    <lineage>
        <taxon>Bacteria</taxon>
        <taxon>Pseudomonadati</taxon>
        <taxon>Thermodesulfobacteriota</taxon>
        <taxon>Desulfuromonadia</taxon>
        <taxon>Desulfuromonadales</taxon>
        <taxon>Geothermobacteraceae</taxon>
        <taxon>Geothermobacter</taxon>
    </lineage>
</organism>
<reference evidence="3 4" key="1">
    <citation type="submission" date="2017-03" db="EMBL/GenBank/DDBJ databases">
        <title>Genome sequence of Geothermobacter sp. EPR-M, Deep-Sea Iron Reducer.</title>
        <authorList>
            <person name="Tully B."/>
            <person name="Savalia P."/>
            <person name="Abuyen K."/>
            <person name="Baughan C."/>
            <person name="Romero E."/>
            <person name="Ronkowski C."/>
            <person name="Torres B."/>
            <person name="Tremblay J."/>
            <person name="Trujillo A."/>
            <person name="Tyler M."/>
            <person name="Perez-Rodriguez I."/>
            <person name="Amend J."/>
        </authorList>
    </citation>
    <scope>NUCLEOTIDE SEQUENCE [LARGE SCALE GENOMIC DNA]</scope>
    <source>
        <strain evidence="3 4">EPR-M</strain>
    </source>
</reference>
<name>A0A1X0XXS1_9BACT</name>
<dbReference type="RefSeq" id="WP_085011221.1">
    <property type="nucleotide sequence ID" value="NZ_NAAD01000017.1"/>
</dbReference>
<accession>A0A1X0XXS1</accession>
<evidence type="ECO:0000313" key="3">
    <source>
        <dbReference type="EMBL" id="ORJ57665.1"/>
    </source>
</evidence>
<dbReference type="GO" id="GO:0016887">
    <property type="term" value="F:ATP hydrolysis activity"/>
    <property type="evidence" value="ECO:0007669"/>
    <property type="project" value="InterPro"/>
</dbReference>
<dbReference type="Proteomes" id="UP000193136">
    <property type="component" value="Unassembled WGS sequence"/>
</dbReference>
<dbReference type="InterPro" id="IPR001482">
    <property type="entry name" value="T2SS/T4SS_dom"/>
</dbReference>
<dbReference type="OrthoDB" id="9805147at2"/>
<sequence>MELNDILGLALKARASDIHLKAGLPPIYRIDGSLRPLPKAPRISPEETRQIAHDIMNDVQRARMEDVHEVDLSYGVPGLGRFRVNAFLQRGSVSLVFRTIPFESKSIDQLLLPPVLKKLADEPRGMILVTGATGSGKSTTLSALLDHINNHRTAHIVTIEDPIEYLHRDKKSIINQREVGFDTEGFDIALKSALRQDPDVILVGEMRDYETIETAITAAETGHLVLSTLHTVDAPETINRIIGVFPPYQQRQVRMQLASILKGVISQRLVPRADGKGRVPAIEVMVSSARVRELIEDKEKTRLLRDTIAQGYVAYGMQTFDQSLMQLLQKKLITFDEALRQSSNPDDFKLKMSGVSSTSDGTWEDFEDKDAKIEGRDVLKDGETIHLDRL</sequence>
<evidence type="ECO:0000256" key="1">
    <source>
        <dbReference type="ARBA" id="ARBA00006611"/>
    </source>
</evidence>
<dbReference type="Gene3D" id="3.40.50.300">
    <property type="entry name" value="P-loop containing nucleotide triphosphate hydrolases"/>
    <property type="match status" value="1"/>
</dbReference>
<keyword evidence="4" id="KW-1185">Reference proteome</keyword>
<dbReference type="InterPro" id="IPR027417">
    <property type="entry name" value="P-loop_NTPase"/>
</dbReference>
<gene>
    <name evidence="3" type="ORF">B5V00_12900</name>
</gene>
<comment type="similarity">
    <text evidence="1">Belongs to the GSP E family.</text>
</comment>
<protein>
    <submittedName>
        <fullName evidence="3">Type IV pili twitching motility protein PilT</fullName>
    </submittedName>
</protein>
<dbReference type="PROSITE" id="PS00662">
    <property type="entry name" value="T2SP_E"/>
    <property type="match status" value="1"/>
</dbReference>
<evidence type="ECO:0000259" key="2">
    <source>
        <dbReference type="PROSITE" id="PS00662"/>
    </source>
</evidence>
<dbReference type="STRING" id="1969733.B5V00_12900"/>
<dbReference type="PANTHER" id="PTHR30486:SF12">
    <property type="entry name" value="TYPE IV PILUS ATPASE PILU"/>
    <property type="match status" value="1"/>
</dbReference>
<dbReference type="InterPro" id="IPR003593">
    <property type="entry name" value="AAA+_ATPase"/>
</dbReference>
<comment type="caution">
    <text evidence="3">The sequence shown here is derived from an EMBL/GenBank/DDBJ whole genome shotgun (WGS) entry which is preliminary data.</text>
</comment>
<feature type="domain" description="Bacterial type II secretion system protein E" evidence="2">
    <location>
        <begin position="194"/>
        <end position="208"/>
    </location>
</feature>
<dbReference type="PANTHER" id="PTHR30486">
    <property type="entry name" value="TWITCHING MOTILITY PROTEIN PILT"/>
    <property type="match status" value="1"/>
</dbReference>
<dbReference type="GO" id="GO:0005524">
    <property type="term" value="F:ATP binding"/>
    <property type="evidence" value="ECO:0007669"/>
    <property type="project" value="InterPro"/>
</dbReference>
<dbReference type="EMBL" id="NAAD01000017">
    <property type="protein sequence ID" value="ORJ57665.1"/>
    <property type="molecule type" value="Genomic_DNA"/>
</dbReference>
<dbReference type="Pfam" id="PF00437">
    <property type="entry name" value="T2SSE"/>
    <property type="match status" value="1"/>
</dbReference>
<dbReference type="Gene3D" id="3.30.450.90">
    <property type="match status" value="1"/>
</dbReference>
<dbReference type="AlphaFoldDB" id="A0A1X0XXS1"/>
<evidence type="ECO:0000313" key="4">
    <source>
        <dbReference type="Proteomes" id="UP000193136"/>
    </source>
</evidence>
<dbReference type="InterPro" id="IPR006321">
    <property type="entry name" value="PilT/PilU"/>
</dbReference>
<dbReference type="SMART" id="SM00382">
    <property type="entry name" value="AAA"/>
    <property type="match status" value="1"/>
</dbReference>
<proteinExistence type="inferred from homology"/>